<feature type="region of interest" description="Disordered" evidence="1">
    <location>
        <begin position="81"/>
        <end position="124"/>
    </location>
</feature>
<name>A0ABQ9J1F2_9CUCU</name>
<proteinExistence type="predicted"/>
<dbReference type="Proteomes" id="UP001162164">
    <property type="component" value="Unassembled WGS sequence"/>
</dbReference>
<feature type="region of interest" description="Disordered" evidence="1">
    <location>
        <begin position="1"/>
        <end position="23"/>
    </location>
</feature>
<evidence type="ECO:0000313" key="3">
    <source>
        <dbReference type="Proteomes" id="UP001162164"/>
    </source>
</evidence>
<sequence>MQVGRGGVSTSGHTPPHGHDHFSSYPDQLSVYASLSKTNNLLHRLFGNSTTITCIAINGVELNIRNSILCAIFTRQGPHPWDAAAPQLAPGADTDISNDSSPRGYPDFPPSPDSWLGEPSSAHY</sequence>
<dbReference type="EMBL" id="JAPWTJ010001547">
    <property type="protein sequence ID" value="KAJ8970977.1"/>
    <property type="molecule type" value="Genomic_DNA"/>
</dbReference>
<organism evidence="2 3">
    <name type="scientific">Molorchus minor</name>
    <dbReference type="NCBI Taxonomy" id="1323400"/>
    <lineage>
        <taxon>Eukaryota</taxon>
        <taxon>Metazoa</taxon>
        <taxon>Ecdysozoa</taxon>
        <taxon>Arthropoda</taxon>
        <taxon>Hexapoda</taxon>
        <taxon>Insecta</taxon>
        <taxon>Pterygota</taxon>
        <taxon>Neoptera</taxon>
        <taxon>Endopterygota</taxon>
        <taxon>Coleoptera</taxon>
        <taxon>Polyphaga</taxon>
        <taxon>Cucujiformia</taxon>
        <taxon>Chrysomeloidea</taxon>
        <taxon>Cerambycidae</taxon>
        <taxon>Lamiinae</taxon>
        <taxon>Monochamini</taxon>
        <taxon>Molorchus</taxon>
    </lineage>
</organism>
<comment type="caution">
    <text evidence="2">The sequence shown here is derived from an EMBL/GenBank/DDBJ whole genome shotgun (WGS) entry which is preliminary data.</text>
</comment>
<evidence type="ECO:0000256" key="1">
    <source>
        <dbReference type="SAM" id="MobiDB-lite"/>
    </source>
</evidence>
<evidence type="ECO:0000313" key="2">
    <source>
        <dbReference type="EMBL" id="KAJ8970977.1"/>
    </source>
</evidence>
<accession>A0ABQ9J1F2</accession>
<gene>
    <name evidence="2" type="ORF">NQ317_001101</name>
</gene>
<keyword evidence="3" id="KW-1185">Reference proteome</keyword>
<protein>
    <submittedName>
        <fullName evidence="2">Uncharacterized protein</fullName>
    </submittedName>
</protein>
<reference evidence="2" key="1">
    <citation type="journal article" date="2023" name="Insect Mol. Biol.">
        <title>Genome sequencing provides insights into the evolution of gene families encoding plant cell wall-degrading enzymes in longhorned beetles.</title>
        <authorList>
            <person name="Shin N.R."/>
            <person name="Okamura Y."/>
            <person name="Kirsch R."/>
            <person name="Pauchet Y."/>
        </authorList>
    </citation>
    <scope>NUCLEOTIDE SEQUENCE</scope>
    <source>
        <strain evidence="2">MMC_N1</strain>
    </source>
</reference>